<accession>A0AAW9R367</accession>
<reference evidence="2 3" key="1">
    <citation type="journal article" date="2016" name="Antonie Van Leeuwenhoek">
        <title>Denitratimonas tolerans gen. nov., sp. nov., a denitrifying bacterium isolated from a bioreactor for tannery wastewater treatment.</title>
        <authorList>
            <person name="Han S.I."/>
            <person name="Kim J.O."/>
            <person name="Lee Y.R."/>
            <person name="Ekpeghere K.I."/>
            <person name="Koh S.C."/>
            <person name="Whang K.S."/>
        </authorList>
    </citation>
    <scope>NUCLEOTIDE SEQUENCE [LARGE SCALE GENOMIC DNA]</scope>
    <source>
        <strain evidence="2 3">KACC 17565</strain>
    </source>
</reference>
<dbReference type="AlphaFoldDB" id="A0AAW9R367"/>
<dbReference type="PANTHER" id="PTHR46623">
    <property type="entry name" value="CARBOXYMETHYLENEBUTENOLIDASE-RELATED"/>
    <property type="match status" value="1"/>
</dbReference>
<dbReference type="Proteomes" id="UP001364472">
    <property type="component" value="Unassembled WGS sequence"/>
</dbReference>
<dbReference type="Pfam" id="PF01738">
    <property type="entry name" value="DLH"/>
    <property type="match status" value="1"/>
</dbReference>
<sequence length="220" mass="23725">MAPVTLDTGFGLIGGYRSDPPDRPRGGLVVVHEIYGMNSHIRAVADHFAVHGYVALAPVMFDLVARDVQLGFDAESTARARELAAAVGFERAVCVVETAAGSLSDTVENVGVVGFSWGATVAYLANARLGLPAVCYYGGRTVPFLGERPKAPLMLHFGEHDPLTPPADIEAHREALPDAFIHLYDAGHGFNCETRADYVEAAALEAQRRTVQFFTRFLQP</sequence>
<dbReference type="RefSeq" id="WP_337334386.1">
    <property type="nucleotide sequence ID" value="NZ_JBBDHC010000003.1"/>
</dbReference>
<feature type="domain" description="Dienelactone hydrolase" evidence="1">
    <location>
        <begin position="15"/>
        <end position="217"/>
    </location>
</feature>
<dbReference type="SUPFAM" id="SSF53474">
    <property type="entry name" value="alpha/beta-Hydrolases"/>
    <property type="match status" value="1"/>
</dbReference>
<keyword evidence="2" id="KW-0378">Hydrolase</keyword>
<comment type="caution">
    <text evidence="2">The sequence shown here is derived from an EMBL/GenBank/DDBJ whole genome shotgun (WGS) entry which is preliminary data.</text>
</comment>
<dbReference type="InterPro" id="IPR002925">
    <property type="entry name" value="Dienelactn_hydro"/>
</dbReference>
<dbReference type="GO" id="GO:0016787">
    <property type="term" value="F:hydrolase activity"/>
    <property type="evidence" value="ECO:0007669"/>
    <property type="project" value="UniProtKB-KW"/>
</dbReference>
<protein>
    <submittedName>
        <fullName evidence="2">Dienelactone hydrolase family protein</fullName>
        <ecNumber evidence="2">3.1.-.-</ecNumber>
    </submittedName>
</protein>
<dbReference type="InterPro" id="IPR029058">
    <property type="entry name" value="AB_hydrolase_fold"/>
</dbReference>
<evidence type="ECO:0000313" key="2">
    <source>
        <dbReference type="EMBL" id="MEJ1248668.1"/>
    </source>
</evidence>
<proteinExistence type="predicted"/>
<dbReference type="PANTHER" id="PTHR46623:SF6">
    <property type="entry name" value="ALPHA_BETA-HYDROLASES SUPERFAMILY PROTEIN"/>
    <property type="match status" value="1"/>
</dbReference>
<evidence type="ECO:0000259" key="1">
    <source>
        <dbReference type="Pfam" id="PF01738"/>
    </source>
</evidence>
<dbReference type="EMBL" id="JBBDHC010000003">
    <property type="protein sequence ID" value="MEJ1248668.1"/>
    <property type="molecule type" value="Genomic_DNA"/>
</dbReference>
<dbReference type="InterPro" id="IPR051049">
    <property type="entry name" value="Dienelactone_hydrolase-like"/>
</dbReference>
<keyword evidence="3" id="KW-1185">Reference proteome</keyword>
<name>A0AAW9R367_9GAMM</name>
<evidence type="ECO:0000313" key="3">
    <source>
        <dbReference type="Proteomes" id="UP001364472"/>
    </source>
</evidence>
<dbReference type="EC" id="3.1.-.-" evidence="2"/>
<gene>
    <name evidence="2" type="ORF">WB794_03125</name>
</gene>
<organism evidence="2 3">
    <name type="scientific">Denitratimonas tolerans</name>
    <dbReference type="NCBI Taxonomy" id="1338420"/>
    <lineage>
        <taxon>Bacteria</taxon>
        <taxon>Pseudomonadati</taxon>
        <taxon>Pseudomonadota</taxon>
        <taxon>Gammaproteobacteria</taxon>
        <taxon>Lysobacterales</taxon>
        <taxon>Lysobacteraceae</taxon>
        <taxon>Denitratimonas</taxon>
    </lineage>
</organism>
<dbReference type="Gene3D" id="3.40.50.1820">
    <property type="entry name" value="alpha/beta hydrolase"/>
    <property type="match status" value="1"/>
</dbReference>